<feature type="compositionally biased region" description="Basic and acidic residues" evidence="1">
    <location>
        <begin position="68"/>
        <end position="79"/>
    </location>
</feature>
<dbReference type="OrthoDB" id="10611625at2759"/>
<dbReference type="AlphaFoldDB" id="A0A1L9UAJ7"/>
<gene>
    <name evidence="2" type="ORF">ASPBRDRAFT_311259</name>
</gene>
<feature type="region of interest" description="Disordered" evidence="1">
    <location>
        <begin position="64"/>
        <end position="115"/>
    </location>
</feature>
<dbReference type="VEuPathDB" id="FungiDB:ASPBRDRAFT_311259"/>
<dbReference type="EMBL" id="KV878690">
    <property type="protein sequence ID" value="OJJ68716.1"/>
    <property type="molecule type" value="Genomic_DNA"/>
</dbReference>
<name>A0A1L9UAJ7_ASPBC</name>
<dbReference type="Proteomes" id="UP000184499">
    <property type="component" value="Unassembled WGS sequence"/>
</dbReference>
<feature type="compositionally biased region" description="Polar residues" evidence="1">
    <location>
        <begin position="88"/>
        <end position="99"/>
    </location>
</feature>
<organism evidence="2 3">
    <name type="scientific">Aspergillus brasiliensis (strain CBS 101740 / IMI 381727 / IBT 21946)</name>
    <dbReference type="NCBI Taxonomy" id="767769"/>
    <lineage>
        <taxon>Eukaryota</taxon>
        <taxon>Fungi</taxon>
        <taxon>Dikarya</taxon>
        <taxon>Ascomycota</taxon>
        <taxon>Pezizomycotina</taxon>
        <taxon>Eurotiomycetes</taxon>
        <taxon>Eurotiomycetidae</taxon>
        <taxon>Eurotiales</taxon>
        <taxon>Aspergillaceae</taxon>
        <taxon>Aspergillus</taxon>
        <taxon>Aspergillus subgen. Circumdati</taxon>
    </lineage>
</organism>
<evidence type="ECO:0000313" key="3">
    <source>
        <dbReference type="Proteomes" id="UP000184499"/>
    </source>
</evidence>
<proteinExistence type="predicted"/>
<evidence type="ECO:0000256" key="1">
    <source>
        <dbReference type="SAM" id="MobiDB-lite"/>
    </source>
</evidence>
<feature type="region of interest" description="Disordered" evidence="1">
    <location>
        <begin position="1"/>
        <end position="36"/>
    </location>
</feature>
<sequence>MKQIKPGTRPNKRRQGEKQGRLWGRGNSRPTPKEQTHVTLIMDTKSKPTANRKQRKISIQIWKQPRHQPGDKAAMQEKRSCRKPIAVSQPSLSDVASTYRSHRAKQRTLGDAINQ</sequence>
<reference evidence="3" key="1">
    <citation type="journal article" date="2017" name="Genome Biol.">
        <title>Comparative genomics reveals high biological diversity and specific adaptations in the industrially and medically important fungal genus Aspergillus.</title>
        <authorList>
            <person name="de Vries R.P."/>
            <person name="Riley R."/>
            <person name="Wiebenga A."/>
            <person name="Aguilar-Osorio G."/>
            <person name="Amillis S."/>
            <person name="Uchima C.A."/>
            <person name="Anderluh G."/>
            <person name="Asadollahi M."/>
            <person name="Askin M."/>
            <person name="Barry K."/>
            <person name="Battaglia E."/>
            <person name="Bayram O."/>
            <person name="Benocci T."/>
            <person name="Braus-Stromeyer S.A."/>
            <person name="Caldana C."/>
            <person name="Canovas D."/>
            <person name="Cerqueira G.C."/>
            <person name="Chen F."/>
            <person name="Chen W."/>
            <person name="Choi C."/>
            <person name="Clum A."/>
            <person name="Dos Santos R.A."/>
            <person name="Damasio A.R."/>
            <person name="Diallinas G."/>
            <person name="Emri T."/>
            <person name="Fekete E."/>
            <person name="Flipphi M."/>
            <person name="Freyberg S."/>
            <person name="Gallo A."/>
            <person name="Gournas C."/>
            <person name="Habgood R."/>
            <person name="Hainaut M."/>
            <person name="Harispe M.L."/>
            <person name="Henrissat B."/>
            <person name="Hilden K.S."/>
            <person name="Hope R."/>
            <person name="Hossain A."/>
            <person name="Karabika E."/>
            <person name="Karaffa L."/>
            <person name="Karanyi Z."/>
            <person name="Krasevec N."/>
            <person name="Kuo A."/>
            <person name="Kusch H."/>
            <person name="LaButti K."/>
            <person name="Lagendijk E.L."/>
            <person name="Lapidus A."/>
            <person name="Levasseur A."/>
            <person name="Lindquist E."/>
            <person name="Lipzen A."/>
            <person name="Logrieco A.F."/>
            <person name="MacCabe A."/>
            <person name="Maekelae M.R."/>
            <person name="Malavazi I."/>
            <person name="Melin P."/>
            <person name="Meyer V."/>
            <person name="Mielnichuk N."/>
            <person name="Miskei M."/>
            <person name="Molnar A.P."/>
            <person name="Mule G."/>
            <person name="Ngan C.Y."/>
            <person name="Orejas M."/>
            <person name="Orosz E."/>
            <person name="Ouedraogo J.P."/>
            <person name="Overkamp K.M."/>
            <person name="Park H.-S."/>
            <person name="Perrone G."/>
            <person name="Piumi F."/>
            <person name="Punt P.J."/>
            <person name="Ram A.F."/>
            <person name="Ramon A."/>
            <person name="Rauscher S."/>
            <person name="Record E."/>
            <person name="Riano-Pachon D.M."/>
            <person name="Robert V."/>
            <person name="Roehrig J."/>
            <person name="Ruller R."/>
            <person name="Salamov A."/>
            <person name="Salih N.S."/>
            <person name="Samson R.A."/>
            <person name="Sandor E."/>
            <person name="Sanguinetti M."/>
            <person name="Schuetze T."/>
            <person name="Sepcic K."/>
            <person name="Shelest E."/>
            <person name="Sherlock G."/>
            <person name="Sophianopoulou V."/>
            <person name="Squina F.M."/>
            <person name="Sun H."/>
            <person name="Susca A."/>
            <person name="Todd R.B."/>
            <person name="Tsang A."/>
            <person name="Unkles S.E."/>
            <person name="van de Wiele N."/>
            <person name="van Rossen-Uffink D."/>
            <person name="Oliveira J.V."/>
            <person name="Vesth T.C."/>
            <person name="Visser J."/>
            <person name="Yu J.-H."/>
            <person name="Zhou M."/>
            <person name="Andersen M.R."/>
            <person name="Archer D.B."/>
            <person name="Baker S.E."/>
            <person name="Benoit I."/>
            <person name="Brakhage A.A."/>
            <person name="Braus G.H."/>
            <person name="Fischer R."/>
            <person name="Frisvad J.C."/>
            <person name="Goldman G.H."/>
            <person name="Houbraken J."/>
            <person name="Oakley B."/>
            <person name="Pocsi I."/>
            <person name="Scazzocchio C."/>
            <person name="Seiboth B."/>
            <person name="vanKuyk P.A."/>
            <person name="Wortman J."/>
            <person name="Dyer P.S."/>
            <person name="Grigoriev I.V."/>
        </authorList>
    </citation>
    <scope>NUCLEOTIDE SEQUENCE [LARGE SCALE GENOMIC DNA]</scope>
    <source>
        <strain evidence="3">CBS 101740 / IMI 381727 / IBT 21946</strain>
    </source>
</reference>
<protein>
    <submittedName>
        <fullName evidence="2">Uncharacterized protein</fullName>
    </submittedName>
</protein>
<evidence type="ECO:0000313" key="2">
    <source>
        <dbReference type="EMBL" id="OJJ68716.1"/>
    </source>
</evidence>
<accession>A0A1L9UAJ7</accession>
<dbReference type="GeneID" id="93575352"/>
<keyword evidence="3" id="KW-1185">Reference proteome</keyword>
<dbReference type="RefSeq" id="XP_067475965.1">
    <property type="nucleotide sequence ID" value="XM_067622864.1"/>
</dbReference>